<dbReference type="InterPro" id="IPR001875">
    <property type="entry name" value="DED_dom"/>
</dbReference>
<feature type="domain" description="DED" evidence="1">
    <location>
        <begin position="17"/>
        <end position="91"/>
    </location>
</feature>
<proteinExistence type="predicted"/>
<dbReference type="SUPFAM" id="SSF47986">
    <property type="entry name" value="DEATH domain"/>
    <property type="match status" value="1"/>
</dbReference>
<dbReference type="EMBL" id="CALNXK010000010">
    <property type="protein sequence ID" value="CAH3042452.1"/>
    <property type="molecule type" value="Genomic_DNA"/>
</dbReference>
<reference evidence="2 3" key="1">
    <citation type="submission" date="2022-05" db="EMBL/GenBank/DDBJ databases">
        <authorList>
            <consortium name="Genoscope - CEA"/>
            <person name="William W."/>
        </authorList>
    </citation>
    <scope>NUCLEOTIDE SEQUENCE [LARGE SCALE GENOMIC DNA]</scope>
</reference>
<protein>
    <recommendedName>
        <fullName evidence="1">DED domain-containing protein</fullName>
    </recommendedName>
</protein>
<dbReference type="SMART" id="SM00031">
    <property type="entry name" value="DED"/>
    <property type="match status" value="1"/>
</dbReference>
<gene>
    <name evidence="2" type="ORF">PLOB_00000937</name>
</gene>
<dbReference type="Gene3D" id="1.10.533.10">
    <property type="entry name" value="Death Domain, Fas"/>
    <property type="match status" value="1"/>
</dbReference>
<accession>A0ABN8N7U0</accession>
<organism evidence="2 3">
    <name type="scientific">Porites lobata</name>
    <dbReference type="NCBI Taxonomy" id="104759"/>
    <lineage>
        <taxon>Eukaryota</taxon>
        <taxon>Metazoa</taxon>
        <taxon>Cnidaria</taxon>
        <taxon>Anthozoa</taxon>
        <taxon>Hexacorallia</taxon>
        <taxon>Scleractinia</taxon>
        <taxon>Fungiina</taxon>
        <taxon>Poritidae</taxon>
        <taxon>Porites</taxon>
    </lineage>
</organism>
<name>A0ABN8N7U0_9CNID</name>
<evidence type="ECO:0000313" key="3">
    <source>
        <dbReference type="Proteomes" id="UP001159405"/>
    </source>
</evidence>
<evidence type="ECO:0000259" key="1">
    <source>
        <dbReference type="PROSITE" id="PS50168"/>
    </source>
</evidence>
<dbReference type="InterPro" id="IPR011029">
    <property type="entry name" value="DEATH-like_dom_sf"/>
</dbReference>
<sequence length="190" mass="22073">MSSLKTSAAIIDILRLEYKETLLQIKRGLTKDQFKELRFYFDVLIPEETMEILELFRALENVQKISWENVGFLKKGLDAVWRLDLVEILTGFEKKRDLTKFIAKIVDNSLASEGGRPSLKPEDIERCWSAANELYCWMQRHQISWEDFCVHLKDQYNSVNHQHSSEASSLLVKSKIAEVVQQLEDNLLGP</sequence>
<keyword evidence="3" id="KW-1185">Reference proteome</keyword>
<comment type="caution">
    <text evidence="2">The sequence shown here is derived from an EMBL/GenBank/DDBJ whole genome shotgun (WGS) entry which is preliminary data.</text>
</comment>
<dbReference type="Proteomes" id="UP001159405">
    <property type="component" value="Unassembled WGS sequence"/>
</dbReference>
<dbReference type="Pfam" id="PF01335">
    <property type="entry name" value="DED"/>
    <property type="match status" value="1"/>
</dbReference>
<dbReference type="PROSITE" id="PS50168">
    <property type="entry name" value="DED"/>
    <property type="match status" value="1"/>
</dbReference>
<evidence type="ECO:0000313" key="2">
    <source>
        <dbReference type="EMBL" id="CAH3042452.1"/>
    </source>
</evidence>